<sequence length="101" mass="10931">MSSDELRGTGGGVAAGIIAECGEGQDDVILVRIGSLPVDLFSASDFRGKFKKIHSKRRPSILDELENAANKRLTHLLTLPPPAFKTQFHTGTDTERAQLLT</sequence>
<protein>
    <submittedName>
        <fullName evidence="1">Uncharacterized protein</fullName>
    </submittedName>
</protein>
<evidence type="ECO:0000313" key="1">
    <source>
        <dbReference type="EMBL" id="KAJ8342635.1"/>
    </source>
</evidence>
<keyword evidence="2" id="KW-1185">Reference proteome</keyword>
<name>A0A9Q1EPI6_SYNKA</name>
<accession>A0A9Q1EPI6</accession>
<reference evidence="1" key="1">
    <citation type="journal article" date="2023" name="Science">
        <title>Genome structures resolve the early diversification of teleost fishes.</title>
        <authorList>
            <person name="Parey E."/>
            <person name="Louis A."/>
            <person name="Montfort J."/>
            <person name="Bouchez O."/>
            <person name="Roques C."/>
            <person name="Iampietro C."/>
            <person name="Lluch J."/>
            <person name="Castinel A."/>
            <person name="Donnadieu C."/>
            <person name="Desvignes T."/>
            <person name="Floi Bucao C."/>
            <person name="Jouanno E."/>
            <person name="Wen M."/>
            <person name="Mejri S."/>
            <person name="Dirks R."/>
            <person name="Jansen H."/>
            <person name="Henkel C."/>
            <person name="Chen W.J."/>
            <person name="Zahm M."/>
            <person name="Cabau C."/>
            <person name="Klopp C."/>
            <person name="Thompson A.W."/>
            <person name="Robinson-Rechavi M."/>
            <person name="Braasch I."/>
            <person name="Lecointre G."/>
            <person name="Bobe J."/>
            <person name="Postlethwait J.H."/>
            <person name="Berthelot C."/>
            <person name="Roest Crollius H."/>
            <person name="Guiguen Y."/>
        </authorList>
    </citation>
    <scope>NUCLEOTIDE SEQUENCE</scope>
    <source>
        <strain evidence="1">WJC10195</strain>
    </source>
</reference>
<dbReference type="AlphaFoldDB" id="A0A9Q1EPI6"/>
<comment type="caution">
    <text evidence="1">The sequence shown here is derived from an EMBL/GenBank/DDBJ whole genome shotgun (WGS) entry which is preliminary data.</text>
</comment>
<evidence type="ECO:0000313" key="2">
    <source>
        <dbReference type="Proteomes" id="UP001152622"/>
    </source>
</evidence>
<gene>
    <name evidence="1" type="ORF">SKAU_G00325630</name>
</gene>
<dbReference type="EMBL" id="JAINUF010000014">
    <property type="protein sequence ID" value="KAJ8342635.1"/>
    <property type="molecule type" value="Genomic_DNA"/>
</dbReference>
<proteinExistence type="predicted"/>
<organism evidence="1 2">
    <name type="scientific">Synaphobranchus kaupii</name>
    <name type="common">Kaup's arrowtooth eel</name>
    <dbReference type="NCBI Taxonomy" id="118154"/>
    <lineage>
        <taxon>Eukaryota</taxon>
        <taxon>Metazoa</taxon>
        <taxon>Chordata</taxon>
        <taxon>Craniata</taxon>
        <taxon>Vertebrata</taxon>
        <taxon>Euteleostomi</taxon>
        <taxon>Actinopterygii</taxon>
        <taxon>Neopterygii</taxon>
        <taxon>Teleostei</taxon>
        <taxon>Anguilliformes</taxon>
        <taxon>Synaphobranchidae</taxon>
        <taxon>Synaphobranchus</taxon>
    </lineage>
</organism>
<dbReference type="Proteomes" id="UP001152622">
    <property type="component" value="Chromosome 14"/>
</dbReference>